<feature type="region of interest" description="Disordered" evidence="1">
    <location>
        <begin position="987"/>
        <end position="1033"/>
    </location>
</feature>
<dbReference type="Proteomes" id="UP000554235">
    <property type="component" value="Unassembled WGS sequence"/>
</dbReference>
<keyword evidence="3" id="KW-1185">Reference proteome</keyword>
<dbReference type="EMBL" id="JAADYS010000014">
    <property type="protein sequence ID" value="KAF4472985.1"/>
    <property type="molecule type" value="Genomic_DNA"/>
</dbReference>
<organism evidence="2 3">
    <name type="scientific">Fusarium albosuccineum</name>
    <dbReference type="NCBI Taxonomy" id="1237068"/>
    <lineage>
        <taxon>Eukaryota</taxon>
        <taxon>Fungi</taxon>
        <taxon>Dikarya</taxon>
        <taxon>Ascomycota</taxon>
        <taxon>Pezizomycotina</taxon>
        <taxon>Sordariomycetes</taxon>
        <taxon>Hypocreomycetidae</taxon>
        <taxon>Hypocreales</taxon>
        <taxon>Nectriaceae</taxon>
        <taxon>Fusarium</taxon>
        <taxon>Fusarium decemcellulare species complex</taxon>
    </lineage>
</organism>
<evidence type="ECO:0000256" key="1">
    <source>
        <dbReference type="SAM" id="MobiDB-lite"/>
    </source>
</evidence>
<reference evidence="2 3" key="1">
    <citation type="submission" date="2020-01" db="EMBL/GenBank/DDBJ databases">
        <title>Identification and distribution of gene clusters putatively required for synthesis of sphingolipid metabolism inhibitors in phylogenetically diverse species of the filamentous fungus Fusarium.</title>
        <authorList>
            <person name="Kim H.-S."/>
            <person name="Busman M."/>
            <person name="Brown D.W."/>
            <person name="Divon H."/>
            <person name="Uhlig S."/>
            <person name="Proctor R.H."/>
        </authorList>
    </citation>
    <scope>NUCLEOTIDE SEQUENCE [LARGE SCALE GENOMIC DNA]</scope>
    <source>
        <strain evidence="2 3">NRRL 20459</strain>
    </source>
</reference>
<evidence type="ECO:0000313" key="3">
    <source>
        <dbReference type="Proteomes" id="UP000554235"/>
    </source>
</evidence>
<evidence type="ECO:0000313" key="2">
    <source>
        <dbReference type="EMBL" id="KAF4472985.1"/>
    </source>
</evidence>
<name>A0A8H4PES7_9HYPO</name>
<feature type="region of interest" description="Disordered" evidence="1">
    <location>
        <begin position="949"/>
        <end position="975"/>
    </location>
</feature>
<sequence>MTSFEEWDTEHTRGSWGGKLSDFKVGLGHRRAQPSNPQQRIRSENRQSKRRLAREHDGFSQFAELVSLDDEDSCDESPDESDLLSDDDGEDDLSHSTEGDNQHSTFTPELAQELIDDMCAACGPAPSLDSVEEIHRKRIQQHDKWYMEVIDGIFTELSCHSERTMKASPFGHNTYRWLSANTSEASRASMCRVLLHPHVRSFRTRSALGNSNWDGLFNRLESFSLMDELSQIPSVIGTYFLHGQRRLGGALVHDMAYVGQASSLRKASQGQAGIQKRGKEHQSRIHEVKAMKLNNGPLQELKDSHRFNWVHRRISHEDIGQVTMTVLTVLPFPRCHMHQASLHIPYLLTMAETIDMILLGTTARYLSNRGSTEFGALWGHKLRSDRLPKPSFDGLNRALPIKQPQQKFGRLMTRVFWSPGEVTTFINVIRQHHTVVYRLKRPRSIDWDRLLSLLKQQGVHKTTTQASNLYDDLSQHPECGLLTLGTAAWQHRWDLVVKLKKFLEQKGLIDEPRSDDDIYYHVPSLEGELIQYDTLRKFLLGQRFTPSLGEFDFEAICRLLPALLHKEVWERIGDTAPEVVKFDIERDYEYLAARARQVVLYYARQGSERGRLGHEMSWSWTDLLRVWHQSRAQMLADDPMAKVRTSDQLVVDPALLGPPLEDLSNYEEADTEAEEAATEDWPSDALRYKTLVLSWPGYSSKPDLPHQTESLLRIKRFFGAPLAFGGSVSSFRILIHIMRDKHKRTFDESTDSDLLDLSDAEYWDCLYVGGLSPAWGFRNIAELKSRFGWVLDYIRAGVFPPEAALVREVLEEALAETLLRSNVHPYSHVGEFDAKKSLNPDLSPSWVEWLLRSYEALPAIQRCLKRRNIKMGHQWICSAYGILITHIWEESCHLRGKTFNIDEILPAIHPVAQMSRQHAKAPRKVKPKTNAQLMGGLSRKRRATGLVKHPKRAKIAHDANGQTSPEAAQSGRSEDAEIVAELDVTKTAIKNPRAKKRPVKRPAARKASLNKPVGSRFRTRKPEHVEPRRSSQEKDNICIRYSAEEDAFLISLLESEKSWTEIANDASSKFGRDRSGQSVKNRAKKLNPLAPRFLALRKCPRFDEEENAYLENLLETDLSWVEIGADMTDKFGVYRNYKSDKYTDEQDALLKHLLEIDKPWDEIIAELKDKFGVNRTHGALELRRKQLGFTINGPRETRNKRWTKEEDELLTMVCEEHATWAERFAAFQRLSKVSRPDSALRTRAGTMGLTTPKPHPWTEDEITFLKELKSKENSWEDILFQFHRRYGSIRTKASLSTRWRLLENAKLL</sequence>
<comment type="caution">
    <text evidence="2">The sequence shown here is derived from an EMBL/GenBank/DDBJ whole genome shotgun (WGS) entry which is preliminary data.</text>
</comment>
<feature type="compositionally biased region" description="Basic residues" evidence="1">
    <location>
        <begin position="992"/>
        <end position="1004"/>
    </location>
</feature>
<feature type="compositionally biased region" description="Acidic residues" evidence="1">
    <location>
        <begin position="67"/>
        <end position="91"/>
    </location>
</feature>
<feature type="compositionally biased region" description="Basic and acidic residues" evidence="1">
    <location>
        <begin position="92"/>
        <end position="101"/>
    </location>
</feature>
<feature type="compositionally biased region" description="Basic and acidic residues" evidence="1">
    <location>
        <begin position="1020"/>
        <end position="1033"/>
    </location>
</feature>
<feature type="compositionally biased region" description="Polar residues" evidence="1">
    <location>
        <begin position="960"/>
        <end position="971"/>
    </location>
</feature>
<accession>A0A8H4PES7</accession>
<proteinExistence type="predicted"/>
<dbReference type="OrthoDB" id="4619081at2759"/>
<gene>
    <name evidence="2" type="ORF">FALBO_122</name>
</gene>
<protein>
    <submittedName>
        <fullName evidence="2">Aminodeoxychorismate synthase</fullName>
    </submittedName>
</protein>
<feature type="region of interest" description="Disordered" evidence="1">
    <location>
        <begin position="1"/>
        <end position="105"/>
    </location>
</feature>